<feature type="domain" description="Histidine kinase/HSP90-like ATPase" evidence="2">
    <location>
        <begin position="29"/>
        <end position="146"/>
    </location>
</feature>
<dbReference type="CDD" id="cd16936">
    <property type="entry name" value="HATPase_RsbW-like"/>
    <property type="match status" value="1"/>
</dbReference>
<dbReference type="EC" id="2.7.13.3" evidence="3"/>
<keyword evidence="4" id="KW-1185">Reference proteome</keyword>
<protein>
    <submittedName>
        <fullName evidence="3">ATP-binding protein</fullName>
        <ecNumber evidence="3">2.7.13.3</ecNumber>
    </submittedName>
</protein>
<dbReference type="GO" id="GO:0004673">
    <property type="term" value="F:protein histidine kinase activity"/>
    <property type="evidence" value="ECO:0007669"/>
    <property type="project" value="UniProtKB-EC"/>
</dbReference>
<dbReference type="RefSeq" id="WP_283487160.1">
    <property type="nucleotide sequence ID" value="NZ_CP125947.1"/>
</dbReference>
<organism evidence="3 4">
    <name type="scientific">Comamonas resistens</name>
    <dbReference type="NCBI Taxonomy" id="3046670"/>
    <lineage>
        <taxon>Bacteria</taxon>
        <taxon>Pseudomonadati</taxon>
        <taxon>Pseudomonadota</taxon>
        <taxon>Betaproteobacteria</taxon>
        <taxon>Burkholderiales</taxon>
        <taxon>Comamonadaceae</taxon>
        <taxon>Comamonas</taxon>
    </lineage>
</organism>
<keyword evidence="3" id="KW-0808">Transferase</keyword>
<dbReference type="GO" id="GO:0005524">
    <property type="term" value="F:ATP binding"/>
    <property type="evidence" value="ECO:0007669"/>
    <property type="project" value="UniProtKB-KW"/>
</dbReference>
<name>A0ABY8SSQ1_9BURK</name>
<dbReference type="InterPro" id="IPR036890">
    <property type="entry name" value="HATPase_C_sf"/>
</dbReference>
<dbReference type="Proteomes" id="UP001240697">
    <property type="component" value="Chromosome"/>
</dbReference>
<gene>
    <name evidence="3" type="ORF">QMY55_02670</name>
</gene>
<dbReference type="Pfam" id="PF13581">
    <property type="entry name" value="HATPase_c_2"/>
    <property type="match status" value="1"/>
</dbReference>
<keyword evidence="3" id="KW-0067">ATP-binding</keyword>
<feature type="region of interest" description="Disordered" evidence="1">
    <location>
        <begin position="1"/>
        <end position="27"/>
    </location>
</feature>
<evidence type="ECO:0000259" key="2">
    <source>
        <dbReference type="Pfam" id="PF13581"/>
    </source>
</evidence>
<dbReference type="Gene3D" id="3.30.565.10">
    <property type="entry name" value="Histidine kinase-like ATPase, C-terminal domain"/>
    <property type="match status" value="1"/>
</dbReference>
<keyword evidence="3" id="KW-0547">Nucleotide-binding</keyword>
<sequence>MSTAATATAQPEWPAWTAPAQRFEPMPGPESISGALAWLQALGEHQAWPPKTLFALTLCADEALANIVPQPDQPLHLWLACGPTAHGLALRIEDNGVAFDPTAQASPDLAASLDEAQVGGHGLRLMRHYLHQMLYRREALRNVLLLEVALEP</sequence>
<evidence type="ECO:0000313" key="4">
    <source>
        <dbReference type="Proteomes" id="UP001240697"/>
    </source>
</evidence>
<dbReference type="InterPro" id="IPR003594">
    <property type="entry name" value="HATPase_dom"/>
</dbReference>
<evidence type="ECO:0000256" key="1">
    <source>
        <dbReference type="SAM" id="MobiDB-lite"/>
    </source>
</evidence>
<evidence type="ECO:0000313" key="3">
    <source>
        <dbReference type="EMBL" id="WHS66067.1"/>
    </source>
</evidence>
<reference evidence="3 4" key="1">
    <citation type="submission" date="2023-05" db="EMBL/GenBank/DDBJ databases">
        <authorList>
            <person name="Yin Y."/>
            <person name="Lu Z."/>
        </authorList>
    </citation>
    <scope>NUCLEOTIDE SEQUENCE [LARGE SCALE GENOMIC DNA]</scope>
    <source>
        <strain evidence="3 4">ZM22</strain>
    </source>
</reference>
<proteinExistence type="predicted"/>
<dbReference type="EMBL" id="CP125947">
    <property type="protein sequence ID" value="WHS66067.1"/>
    <property type="molecule type" value="Genomic_DNA"/>
</dbReference>
<accession>A0ABY8SSQ1</accession>